<feature type="region of interest" description="Disordered" evidence="1">
    <location>
        <begin position="152"/>
        <end position="217"/>
    </location>
</feature>
<feature type="transmembrane region" description="Helical" evidence="2">
    <location>
        <begin position="12"/>
        <end position="32"/>
    </location>
</feature>
<evidence type="ECO:0000313" key="3">
    <source>
        <dbReference type="EMBL" id="KAF5316709.1"/>
    </source>
</evidence>
<proteinExistence type="predicted"/>
<keyword evidence="2" id="KW-0812">Transmembrane</keyword>
<sequence>MALYALFGQDRRVAFAMISLLTAEVGSMPGIIHMTIPTAAGNMCMNPITSRDIALFGVTALLPQIIVLGLTIAKFLSGLSAGWGRIPIVSLLVRDDLILVSVIGEMALRENRQRRPGRGGSHVEAVSNPELSVSGAQLTSFILDALSLPSRMTTSSWPEDPGDKMPRTPETIPGVTSSRTPSQSSGGSRLSCSWASDDDVNSNDAFEETSNEDYIKA</sequence>
<feature type="transmembrane region" description="Helical" evidence="2">
    <location>
        <begin position="53"/>
        <end position="76"/>
    </location>
</feature>
<dbReference type="Proteomes" id="UP000567179">
    <property type="component" value="Unassembled WGS sequence"/>
</dbReference>
<dbReference type="EMBL" id="JAACJJ010000042">
    <property type="protein sequence ID" value="KAF5316709.1"/>
    <property type="molecule type" value="Genomic_DNA"/>
</dbReference>
<keyword evidence="2" id="KW-1133">Transmembrane helix</keyword>
<protein>
    <submittedName>
        <fullName evidence="3">Uncharacterized protein</fullName>
    </submittedName>
</protein>
<comment type="caution">
    <text evidence="3">The sequence shown here is derived from an EMBL/GenBank/DDBJ whole genome shotgun (WGS) entry which is preliminary data.</text>
</comment>
<name>A0A8H5EY53_9AGAR</name>
<keyword evidence="2" id="KW-0472">Membrane</keyword>
<reference evidence="3 4" key="1">
    <citation type="journal article" date="2020" name="ISME J.">
        <title>Uncovering the hidden diversity of litter-decomposition mechanisms in mushroom-forming fungi.</title>
        <authorList>
            <person name="Floudas D."/>
            <person name="Bentzer J."/>
            <person name="Ahren D."/>
            <person name="Johansson T."/>
            <person name="Persson P."/>
            <person name="Tunlid A."/>
        </authorList>
    </citation>
    <scope>NUCLEOTIDE SEQUENCE [LARGE SCALE GENOMIC DNA]</scope>
    <source>
        <strain evidence="3 4">CBS 101986</strain>
    </source>
</reference>
<keyword evidence="4" id="KW-1185">Reference proteome</keyword>
<accession>A0A8H5EY53</accession>
<feature type="compositionally biased region" description="Acidic residues" evidence="1">
    <location>
        <begin position="196"/>
        <end position="211"/>
    </location>
</feature>
<gene>
    <name evidence="3" type="ORF">D9619_006756</name>
</gene>
<organism evidence="3 4">
    <name type="scientific">Psilocybe cf. subviscida</name>
    <dbReference type="NCBI Taxonomy" id="2480587"/>
    <lineage>
        <taxon>Eukaryota</taxon>
        <taxon>Fungi</taxon>
        <taxon>Dikarya</taxon>
        <taxon>Basidiomycota</taxon>
        <taxon>Agaricomycotina</taxon>
        <taxon>Agaricomycetes</taxon>
        <taxon>Agaricomycetidae</taxon>
        <taxon>Agaricales</taxon>
        <taxon>Agaricineae</taxon>
        <taxon>Strophariaceae</taxon>
        <taxon>Psilocybe</taxon>
    </lineage>
</organism>
<feature type="compositionally biased region" description="Low complexity" evidence="1">
    <location>
        <begin position="176"/>
        <end position="195"/>
    </location>
</feature>
<evidence type="ECO:0000256" key="1">
    <source>
        <dbReference type="SAM" id="MobiDB-lite"/>
    </source>
</evidence>
<dbReference type="OrthoDB" id="3066463at2759"/>
<evidence type="ECO:0000313" key="4">
    <source>
        <dbReference type="Proteomes" id="UP000567179"/>
    </source>
</evidence>
<evidence type="ECO:0000256" key="2">
    <source>
        <dbReference type="SAM" id="Phobius"/>
    </source>
</evidence>
<dbReference type="AlphaFoldDB" id="A0A8H5EY53"/>